<protein>
    <submittedName>
        <fullName evidence="1">Uncharacterized protein</fullName>
    </submittedName>
</protein>
<sequence length="57" mass="6678">MGKRKKSKTDQFDASDNKRSPLIIKTFVIFRSARAYALTGGNHRQLLREWVEETPKR</sequence>
<name>A0AAN8ZZX6_HALRR</name>
<organism evidence="1 2">
    <name type="scientific">Halocaridina rubra</name>
    <name type="common">Hawaiian red shrimp</name>
    <dbReference type="NCBI Taxonomy" id="373956"/>
    <lineage>
        <taxon>Eukaryota</taxon>
        <taxon>Metazoa</taxon>
        <taxon>Ecdysozoa</taxon>
        <taxon>Arthropoda</taxon>
        <taxon>Crustacea</taxon>
        <taxon>Multicrustacea</taxon>
        <taxon>Malacostraca</taxon>
        <taxon>Eumalacostraca</taxon>
        <taxon>Eucarida</taxon>
        <taxon>Decapoda</taxon>
        <taxon>Pleocyemata</taxon>
        <taxon>Caridea</taxon>
        <taxon>Atyoidea</taxon>
        <taxon>Atyidae</taxon>
        <taxon>Halocaridina</taxon>
    </lineage>
</organism>
<proteinExistence type="predicted"/>
<reference evidence="1 2" key="1">
    <citation type="submission" date="2023-11" db="EMBL/GenBank/DDBJ databases">
        <title>Halocaridina rubra genome assembly.</title>
        <authorList>
            <person name="Smith C."/>
        </authorList>
    </citation>
    <scope>NUCLEOTIDE SEQUENCE [LARGE SCALE GENOMIC DNA]</scope>
    <source>
        <strain evidence="1">EP-1</strain>
        <tissue evidence="1">Whole</tissue>
    </source>
</reference>
<gene>
    <name evidence="1" type="ORF">SK128_008440</name>
</gene>
<dbReference type="EMBL" id="JAXCGZ010016477">
    <property type="protein sequence ID" value="KAK7069429.1"/>
    <property type="molecule type" value="Genomic_DNA"/>
</dbReference>
<evidence type="ECO:0000313" key="2">
    <source>
        <dbReference type="Proteomes" id="UP001381693"/>
    </source>
</evidence>
<dbReference type="Proteomes" id="UP001381693">
    <property type="component" value="Unassembled WGS sequence"/>
</dbReference>
<evidence type="ECO:0000313" key="1">
    <source>
        <dbReference type="EMBL" id="KAK7069429.1"/>
    </source>
</evidence>
<keyword evidence="2" id="KW-1185">Reference proteome</keyword>
<feature type="non-terminal residue" evidence="1">
    <location>
        <position position="57"/>
    </location>
</feature>
<comment type="caution">
    <text evidence="1">The sequence shown here is derived from an EMBL/GenBank/DDBJ whole genome shotgun (WGS) entry which is preliminary data.</text>
</comment>
<accession>A0AAN8ZZX6</accession>
<dbReference type="AlphaFoldDB" id="A0AAN8ZZX6"/>